<sequence>MVMSVISSRSSDVDSPSINGEAVRCIFRDSRVLLLEAKDIGSLRMAARYHSLVDFPPAALRTCLTQSLHRKRLADGSRLNTVLAFGPSMSGSRVLLAAMWLVEDQSWDEVADILRLASQCGRCTLPVMLTADDVNTHTNKTLKMVGGHISFGNGATFEMFQHRNTLRAIKDEVGYEVTIDPRLHAGHPYQQHRQPHDPPASSSITYFPLDGLRPLTPALNFSSVSSFAKNAIICHFKDTHQIHTCTTESSIDKHADNGRLSTIMTQSPHMPVGGCTTTVSSCASGVRSYYRLVVLTNASHPFVAWISFILYWNVGVVIETSEPAVCGVGRAFKDRFPRTTRLARVVLGAVISAMVFDR</sequence>
<reference evidence="1 2" key="1">
    <citation type="submission" date="2014-11" db="EMBL/GenBank/DDBJ databases">
        <authorList>
            <person name="Zhu J."/>
            <person name="Qi W."/>
            <person name="Song R."/>
        </authorList>
    </citation>
    <scope>NUCLEOTIDE SEQUENCE [LARGE SCALE GENOMIC DNA]</scope>
</reference>
<protein>
    <submittedName>
        <fullName evidence="1">Uncharacterized protein</fullName>
    </submittedName>
</protein>
<dbReference type="InParanoid" id="A0A0G4H3H6"/>
<accession>A0A0G4H3H6</accession>
<organism evidence="1 2">
    <name type="scientific">Vitrella brassicaformis (strain CCMP3155)</name>
    <dbReference type="NCBI Taxonomy" id="1169540"/>
    <lineage>
        <taxon>Eukaryota</taxon>
        <taxon>Sar</taxon>
        <taxon>Alveolata</taxon>
        <taxon>Colpodellida</taxon>
        <taxon>Vitrellaceae</taxon>
        <taxon>Vitrella</taxon>
    </lineage>
</organism>
<evidence type="ECO:0000313" key="1">
    <source>
        <dbReference type="EMBL" id="CEM38021.1"/>
    </source>
</evidence>
<dbReference type="VEuPathDB" id="CryptoDB:Vbra_19489"/>
<name>A0A0G4H3H6_VITBC</name>
<dbReference type="PhylomeDB" id="A0A0G4H3H6"/>
<dbReference type="EMBL" id="CDMY01000964">
    <property type="protein sequence ID" value="CEM38021.1"/>
    <property type="molecule type" value="Genomic_DNA"/>
</dbReference>
<gene>
    <name evidence="1" type="ORF">Vbra_19489</name>
</gene>
<keyword evidence="2" id="KW-1185">Reference proteome</keyword>
<proteinExistence type="predicted"/>
<dbReference type="AlphaFoldDB" id="A0A0G4H3H6"/>
<dbReference type="Proteomes" id="UP000041254">
    <property type="component" value="Unassembled WGS sequence"/>
</dbReference>
<evidence type="ECO:0000313" key="2">
    <source>
        <dbReference type="Proteomes" id="UP000041254"/>
    </source>
</evidence>